<sequence>ERTELEWKNIPEKGGSPRYRIIKIPALQCIIESYPE</sequence>
<keyword evidence="2" id="KW-1185">Reference proteome</keyword>
<name>A0A067DJE6_CITSI</name>
<protein>
    <submittedName>
        <fullName evidence="1">Uncharacterized protein</fullName>
    </submittedName>
</protein>
<reference evidence="1 2" key="1">
    <citation type="submission" date="2014-04" db="EMBL/GenBank/DDBJ databases">
        <authorList>
            <consortium name="International Citrus Genome Consortium"/>
            <person name="Gmitter F."/>
            <person name="Chen C."/>
            <person name="Farmerie W."/>
            <person name="Harkins T."/>
            <person name="Desany B."/>
            <person name="Mohiuddin M."/>
            <person name="Kodira C."/>
            <person name="Borodovsky M."/>
            <person name="Lomsadze A."/>
            <person name="Burns P."/>
            <person name="Jenkins J."/>
            <person name="Prochnik S."/>
            <person name="Shu S."/>
            <person name="Chapman J."/>
            <person name="Pitluck S."/>
            <person name="Schmutz J."/>
            <person name="Rokhsar D."/>
        </authorList>
    </citation>
    <scope>NUCLEOTIDE SEQUENCE</scope>
</reference>
<evidence type="ECO:0000313" key="1">
    <source>
        <dbReference type="EMBL" id="KDO38701.1"/>
    </source>
</evidence>
<dbReference type="Proteomes" id="UP000027120">
    <property type="component" value="Unassembled WGS sequence"/>
</dbReference>
<organism evidence="1 2">
    <name type="scientific">Citrus sinensis</name>
    <name type="common">Sweet orange</name>
    <name type="synonym">Citrus aurantium var. sinensis</name>
    <dbReference type="NCBI Taxonomy" id="2711"/>
    <lineage>
        <taxon>Eukaryota</taxon>
        <taxon>Viridiplantae</taxon>
        <taxon>Streptophyta</taxon>
        <taxon>Embryophyta</taxon>
        <taxon>Tracheophyta</taxon>
        <taxon>Spermatophyta</taxon>
        <taxon>Magnoliopsida</taxon>
        <taxon>eudicotyledons</taxon>
        <taxon>Gunneridae</taxon>
        <taxon>Pentapetalae</taxon>
        <taxon>rosids</taxon>
        <taxon>malvids</taxon>
        <taxon>Sapindales</taxon>
        <taxon>Rutaceae</taxon>
        <taxon>Aurantioideae</taxon>
        <taxon>Citrus</taxon>
    </lineage>
</organism>
<gene>
    <name evidence="1" type="ORF">CISIN_1g0463752mg</name>
</gene>
<accession>A0A067DJE6</accession>
<evidence type="ECO:0000313" key="2">
    <source>
        <dbReference type="Proteomes" id="UP000027120"/>
    </source>
</evidence>
<proteinExistence type="predicted"/>
<dbReference type="AlphaFoldDB" id="A0A067DJE6"/>
<dbReference type="EMBL" id="KK787578">
    <property type="protein sequence ID" value="KDO38701.1"/>
    <property type="molecule type" value="Genomic_DNA"/>
</dbReference>
<feature type="non-terminal residue" evidence="1">
    <location>
        <position position="1"/>
    </location>
</feature>